<evidence type="ECO:0000256" key="6">
    <source>
        <dbReference type="ARBA" id="ARBA00022777"/>
    </source>
</evidence>
<dbReference type="RefSeq" id="WP_002714750.1">
    <property type="nucleotide sequence ID" value="NZ_KB375281.1"/>
</dbReference>
<keyword evidence="3" id="KW-0597">Phosphoprotein</keyword>
<dbReference type="Gene3D" id="3.30.565.10">
    <property type="entry name" value="Histidine kinase-like ATPase, C-terminal domain"/>
    <property type="match status" value="1"/>
</dbReference>
<dbReference type="PANTHER" id="PTHR41523">
    <property type="entry name" value="TWO-COMPONENT SYSTEM SENSOR PROTEIN"/>
    <property type="match status" value="1"/>
</dbReference>
<reference evidence="9 10" key="1">
    <citation type="submission" date="2012-04" db="EMBL/GenBank/DDBJ databases">
        <title>The Genome Sequence of Afipia clevelandensis ATCC 49720.</title>
        <authorList>
            <consortium name="The Broad Institute Genome Sequencing Platform"/>
            <person name="Earl A."/>
            <person name="Ward D."/>
            <person name="Feldgarden M."/>
            <person name="Gevers D."/>
            <person name="Huys G."/>
            <person name="Walker B."/>
            <person name="Young S.K."/>
            <person name="Zeng Q."/>
            <person name="Gargeya S."/>
            <person name="Fitzgerald M."/>
            <person name="Haas B."/>
            <person name="Abouelleil A."/>
            <person name="Alvarado L."/>
            <person name="Arachchi H.M."/>
            <person name="Berlin A."/>
            <person name="Chapman S.B."/>
            <person name="Goldberg J."/>
            <person name="Griggs A."/>
            <person name="Gujja S."/>
            <person name="Hansen M."/>
            <person name="Howarth C."/>
            <person name="Imamovic A."/>
            <person name="Larimer J."/>
            <person name="McCowen C."/>
            <person name="Montmayeur A."/>
            <person name="Murphy C."/>
            <person name="Neiman D."/>
            <person name="Pearson M."/>
            <person name="Priest M."/>
            <person name="Roberts A."/>
            <person name="Saif S."/>
            <person name="Shea T."/>
            <person name="Sisk P."/>
            <person name="Sykes S."/>
            <person name="Wortman J."/>
            <person name="Nusbaum C."/>
            <person name="Birren B."/>
        </authorList>
    </citation>
    <scope>NUCLEOTIDE SEQUENCE [LARGE SCALE GENOMIC DNA]</scope>
    <source>
        <strain evidence="9 10">ATCC 49720</strain>
    </source>
</reference>
<dbReference type="Proteomes" id="UP000001095">
    <property type="component" value="Unassembled WGS sequence"/>
</dbReference>
<keyword evidence="6" id="KW-0418">Kinase</keyword>
<dbReference type="OrthoDB" id="9813940at2"/>
<dbReference type="AlphaFoldDB" id="K8P1W4"/>
<keyword evidence="7" id="KW-0067">ATP-binding</keyword>
<dbReference type="GO" id="GO:0005524">
    <property type="term" value="F:ATP binding"/>
    <property type="evidence" value="ECO:0007669"/>
    <property type="project" value="UniProtKB-KW"/>
</dbReference>
<dbReference type="EMBL" id="AGWY01000016">
    <property type="protein sequence ID" value="EKS32413.1"/>
    <property type="molecule type" value="Genomic_DNA"/>
</dbReference>
<keyword evidence="5" id="KW-0547">Nucleotide-binding</keyword>
<keyword evidence="4" id="KW-0808">Transferase</keyword>
<evidence type="ECO:0000259" key="8">
    <source>
        <dbReference type="SMART" id="SM00911"/>
    </source>
</evidence>
<dbReference type="PATRIC" id="fig|883079.3.peg.3963"/>
<evidence type="ECO:0000256" key="7">
    <source>
        <dbReference type="ARBA" id="ARBA00022840"/>
    </source>
</evidence>
<dbReference type="InterPro" id="IPR011102">
    <property type="entry name" value="Sig_transdc_His_kinase_HWE"/>
</dbReference>
<evidence type="ECO:0000256" key="2">
    <source>
        <dbReference type="ARBA" id="ARBA00012438"/>
    </source>
</evidence>
<evidence type="ECO:0000313" key="9">
    <source>
        <dbReference type="EMBL" id="EKS32413.1"/>
    </source>
</evidence>
<accession>K8P1W4</accession>
<comment type="caution">
    <text evidence="9">The sequence shown here is derived from an EMBL/GenBank/DDBJ whole genome shotgun (WGS) entry which is preliminary data.</text>
</comment>
<keyword evidence="10" id="KW-1185">Reference proteome</keyword>
<evidence type="ECO:0000256" key="4">
    <source>
        <dbReference type="ARBA" id="ARBA00022679"/>
    </source>
</evidence>
<sequence>MRTARYLAMLRDIESENDQLRQLLIQAGVEAHAHAAAAKLQTVLIGELHHRVKNMLAIASAIASQSLRSATSIDAAEKTIANRLSALGMAHDLLIRESWTGAGCRTLIENAILAFQTEGLAQFTITGENIAVSSGPAVGLSMVIHELCTNALKYGALSVPDGRISISWSVDEKAERFNLEWRESGGPPVTGPKERSFGSRFIEQALPGQLQGEARLLFEPSGLICHVNIPINSLQEPVIALNEPRREGIGAGQHPPT</sequence>
<gene>
    <name evidence="9" type="ORF">HMPREF9696_03880</name>
</gene>
<organism evidence="9 10">
    <name type="scientific">Afipia clevelandensis ATCC 49720</name>
    <dbReference type="NCBI Taxonomy" id="883079"/>
    <lineage>
        <taxon>Bacteria</taxon>
        <taxon>Pseudomonadati</taxon>
        <taxon>Pseudomonadota</taxon>
        <taxon>Alphaproteobacteria</taxon>
        <taxon>Hyphomicrobiales</taxon>
        <taxon>Nitrobacteraceae</taxon>
        <taxon>Afipia</taxon>
    </lineage>
</organism>
<evidence type="ECO:0000256" key="1">
    <source>
        <dbReference type="ARBA" id="ARBA00000085"/>
    </source>
</evidence>
<dbReference type="InterPro" id="IPR036890">
    <property type="entry name" value="HATPase_C_sf"/>
</dbReference>
<evidence type="ECO:0000256" key="3">
    <source>
        <dbReference type="ARBA" id="ARBA00022553"/>
    </source>
</evidence>
<dbReference type="PANTHER" id="PTHR41523:SF7">
    <property type="entry name" value="HISTIDINE KINASE"/>
    <property type="match status" value="1"/>
</dbReference>
<dbReference type="GO" id="GO:0004673">
    <property type="term" value="F:protein histidine kinase activity"/>
    <property type="evidence" value="ECO:0007669"/>
    <property type="project" value="UniProtKB-EC"/>
</dbReference>
<evidence type="ECO:0000313" key="10">
    <source>
        <dbReference type="Proteomes" id="UP000001095"/>
    </source>
</evidence>
<name>K8P1W4_9BRAD</name>
<dbReference type="Pfam" id="PF07536">
    <property type="entry name" value="HWE_HK"/>
    <property type="match status" value="1"/>
</dbReference>
<dbReference type="SUPFAM" id="SSF55874">
    <property type="entry name" value="ATPase domain of HSP90 chaperone/DNA topoisomerase II/histidine kinase"/>
    <property type="match status" value="1"/>
</dbReference>
<dbReference type="EC" id="2.7.13.3" evidence="2"/>
<proteinExistence type="predicted"/>
<evidence type="ECO:0000256" key="5">
    <source>
        <dbReference type="ARBA" id="ARBA00022741"/>
    </source>
</evidence>
<dbReference type="SMART" id="SM00911">
    <property type="entry name" value="HWE_HK"/>
    <property type="match status" value="1"/>
</dbReference>
<feature type="domain" description="Signal transduction histidine kinase HWE region" evidence="8">
    <location>
        <begin position="47"/>
        <end position="129"/>
    </location>
</feature>
<protein>
    <recommendedName>
        <fullName evidence="2">histidine kinase</fullName>
        <ecNumber evidence="2">2.7.13.3</ecNumber>
    </recommendedName>
</protein>
<comment type="catalytic activity">
    <reaction evidence="1">
        <text>ATP + protein L-histidine = ADP + protein N-phospho-L-histidine.</text>
        <dbReference type="EC" id="2.7.13.3"/>
    </reaction>
</comment>
<dbReference type="HOGENOM" id="CLU_000445_114_57_5"/>